<dbReference type="EMBL" id="CAJHUC010002375">
    <property type="protein sequence ID" value="CAD7703721.1"/>
    <property type="molecule type" value="Genomic_DNA"/>
</dbReference>
<comment type="similarity">
    <text evidence="1">Belongs to the TSR2 family.</text>
</comment>
<evidence type="ECO:0000256" key="2">
    <source>
        <dbReference type="ARBA" id="ARBA00022552"/>
    </source>
</evidence>
<reference evidence="3" key="1">
    <citation type="submission" date="2020-12" db="EMBL/GenBank/DDBJ databases">
        <authorList>
            <person name="Iha C."/>
        </authorList>
    </citation>
    <scope>NUCLEOTIDE SEQUENCE</scope>
</reference>
<organism evidence="3 4">
    <name type="scientific">Ostreobium quekettii</name>
    <dbReference type="NCBI Taxonomy" id="121088"/>
    <lineage>
        <taxon>Eukaryota</taxon>
        <taxon>Viridiplantae</taxon>
        <taxon>Chlorophyta</taxon>
        <taxon>core chlorophytes</taxon>
        <taxon>Ulvophyceae</taxon>
        <taxon>TCBD clade</taxon>
        <taxon>Bryopsidales</taxon>
        <taxon>Ostreobineae</taxon>
        <taxon>Ostreobiaceae</taxon>
        <taxon>Ostreobium</taxon>
    </lineage>
</organism>
<evidence type="ECO:0000256" key="1">
    <source>
        <dbReference type="ARBA" id="ARBA00006524"/>
    </source>
</evidence>
<dbReference type="Proteomes" id="UP000708148">
    <property type="component" value="Unassembled WGS sequence"/>
</dbReference>
<dbReference type="InterPro" id="IPR019398">
    <property type="entry name" value="Pre-rRNA_process_TSR2"/>
</dbReference>
<proteinExistence type="inferred from homology"/>
<sequence>MASRKLSERQKALFEEGAALVLTRWTALNLAVENGFGGPRSADKAEEMCGDVLYWFEVTK</sequence>
<comment type="caution">
    <text evidence="3">The sequence shown here is derived from an EMBL/GenBank/DDBJ whole genome shotgun (WGS) entry which is preliminary data.</text>
</comment>
<keyword evidence="4" id="KW-1185">Reference proteome</keyword>
<dbReference type="PANTHER" id="PTHR21250">
    <property type="entry name" value="PRE-RRNA-PROCESSING PROTEIN TSR2 HOMOLOG"/>
    <property type="match status" value="1"/>
</dbReference>
<feature type="non-terminal residue" evidence="3">
    <location>
        <position position="60"/>
    </location>
</feature>
<name>A0A8S1JDJ3_9CHLO</name>
<keyword evidence="2" id="KW-0698">rRNA processing</keyword>
<dbReference type="AlphaFoldDB" id="A0A8S1JDJ3"/>
<dbReference type="GO" id="GO:0006364">
    <property type="term" value="P:rRNA processing"/>
    <property type="evidence" value="ECO:0007669"/>
    <property type="project" value="UniProtKB-KW"/>
</dbReference>
<accession>A0A8S1JDJ3</accession>
<dbReference type="OrthoDB" id="263560at2759"/>
<evidence type="ECO:0000313" key="3">
    <source>
        <dbReference type="EMBL" id="CAD7703721.1"/>
    </source>
</evidence>
<dbReference type="Pfam" id="PF10273">
    <property type="entry name" value="WGG"/>
    <property type="match status" value="1"/>
</dbReference>
<gene>
    <name evidence="3" type="ORF">OSTQU699_LOCUS9078</name>
</gene>
<evidence type="ECO:0000313" key="4">
    <source>
        <dbReference type="Proteomes" id="UP000708148"/>
    </source>
</evidence>
<protein>
    <submittedName>
        <fullName evidence="3">Uncharacterized protein</fullName>
    </submittedName>
</protein>